<evidence type="ECO:0000313" key="14">
    <source>
        <dbReference type="EMBL" id="SFW46546.1"/>
    </source>
</evidence>
<feature type="disulfide bond" description="Redox-active" evidence="10">
    <location>
        <begin position="31"/>
        <end position="34"/>
    </location>
</feature>
<protein>
    <recommendedName>
        <fullName evidence="2 7">Thioredoxin</fullName>
    </recommendedName>
</protein>
<dbReference type="CDD" id="cd02947">
    <property type="entry name" value="TRX_family"/>
    <property type="match status" value="1"/>
</dbReference>
<keyword evidence="6 10" id="KW-0676">Redox-active center</keyword>
<dbReference type="PIRSF" id="PIRSF000077">
    <property type="entry name" value="Thioredoxin"/>
    <property type="match status" value="1"/>
</dbReference>
<dbReference type="Pfam" id="PF00085">
    <property type="entry name" value="Thioredoxin"/>
    <property type="match status" value="1"/>
</dbReference>
<dbReference type="InterPro" id="IPR013766">
    <property type="entry name" value="Thioredoxin_domain"/>
</dbReference>
<dbReference type="Proteomes" id="UP000182958">
    <property type="component" value="Unassembled WGS sequence"/>
</dbReference>
<evidence type="ECO:0000256" key="5">
    <source>
        <dbReference type="ARBA" id="ARBA00023157"/>
    </source>
</evidence>
<dbReference type="NCBIfam" id="TIGR01068">
    <property type="entry name" value="thioredoxin"/>
    <property type="match status" value="1"/>
</dbReference>
<dbReference type="AlphaFoldDB" id="A0A1K1PFI0"/>
<reference evidence="15" key="3">
    <citation type="submission" date="2016-11" db="EMBL/GenBank/DDBJ databases">
        <authorList>
            <person name="Varghese N."/>
            <person name="Submissions S."/>
        </authorList>
    </citation>
    <scope>NUCLEOTIDE SEQUENCE [LARGE SCALE GENOMIC DNA]</scope>
    <source>
        <strain evidence="15">C3</strain>
    </source>
</reference>
<feature type="active site" description="Nucleophile" evidence="9">
    <location>
        <position position="31"/>
    </location>
</feature>
<dbReference type="InterPro" id="IPR017937">
    <property type="entry name" value="Thioredoxin_CS"/>
</dbReference>
<dbReference type="EMBL" id="FNQG01000002">
    <property type="protein sequence ID" value="SDZ78159.1"/>
    <property type="molecule type" value="Genomic_DNA"/>
</dbReference>
<feature type="domain" description="Thioredoxin" evidence="11">
    <location>
        <begin position="1"/>
        <end position="102"/>
    </location>
</feature>
<dbReference type="PRINTS" id="PR00421">
    <property type="entry name" value="THIOREDOXIN"/>
</dbReference>
<dbReference type="PROSITE" id="PS00194">
    <property type="entry name" value="THIOREDOXIN_1"/>
    <property type="match status" value="1"/>
</dbReference>
<reference evidence="16 17" key="1">
    <citation type="submission" date="2016-10" db="EMBL/GenBank/DDBJ databases">
        <authorList>
            <person name="de Groot N.N."/>
        </authorList>
    </citation>
    <scope>NUCLEOTIDE SEQUENCE [LARGE SCALE GENOMIC DNA]</scope>
    <source>
        <strain evidence="12 16">DSM 2872</strain>
        <strain evidence="13 17">L14</strain>
    </source>
</reference>
<evidence type="ECO:0000256" key="3">
    <source>
        <dbReference type="ARBA" id="ARBA00022448"/>
    </source>
</evidence>
<dbReference type="SUPFAM" id="SSF52833">
    <property type="entry name" value="Thioredoxin-like"/>
    <property type="match status" value="1"/>
</dbReference>
<keyword evidence="5 10" id="KW-1015">Disulfide bond</keyword>
<keyword evidence="4" id="KW-0249">Electron transport</keyword>
<evidence type="ECO:0000256" key="4">
    <source>
        <dbReference type="ARBA" id="ARBA00022982"/>
    </source>
</evidence>
<dbReference type="PROSITE" id="PS51352">
    <property type="entry name" value="THIOREDOXIN_2"/>
    <property type="match status" value="1"/>
</dbReference>
<evidence type="ECO:0000256" key="7">
    <source>
        <dbReference type="NCBIfam" id="TIGR01068"/>
    </source>
</evidence>
<feature type="site" description="Contributes to redox potential value" evidence="9">
    <location>
        <position position="33"/>
    </location>
</feature>
<dbReference type="PANTHER" id="PTHR45663:SF11">
    <property type="entry name" value="GEO12009P1"/>
    <property type="match status" value="1"/>
</dbReference>
<name>A0A1K1PFI0_SELRU</name>
<dbReference type="Proteomes" id="UP000183469">
    <property type="component" value="Unassembled WGS sequence"/>
</dbReference>
<dbReference type="OrthoDB" id="9790390at2"/>
<dbReference type="GO" id="GO:0015035">
    <property type="term" value="F:protein-disulfide reductase activity"/>
    <property type="evidence" value="ECO:0007669"/>
    <property type="project" value="UniProtKB-UniRule"/>
</dbReference>
<evidence type="ECO:0000256" key="10">
    <source>
        <dbReference type="PIRSR" id="PIRSR000077-4"/>
    </source>
</evidence>
<keyword evidence="15" id="KW-1185">Reference proteome</keyword>
<sequence length="102" mass="11056">MATTVITKDNFQSEVLDYSGTVLIDFWADWCGPCRMLSPVIDEVAAENPAIKVGKVNVDAEQELAAQFGIMSIPTLLVFKNGQKSGESVGLIPKEQVEKLIG</sequence>
<comment type="similarity">
    <text evidence="1 8">Belongs to the thioredoxin family.</text>
</comment>
<evidence type="ECO:0000256" key="9">
    <source>
        <dbReference type="PIRSR" id="PIRSR000077-1"/>
    </source>
</evidence>
<feature type="site" description="Contributes to redox potential value" evidence="9">
    <location>
        <position position="32"/>
    </location>
</feature>
<evidence type="ECO:0000313" key="16">
    <source>
        <dbReference type="Proteomes" id="UP000183469"/>
    </source>
</evidence>
<evidence type="ECO:0000256" key="6">
    <source>
        <dbReference type="ARBA" id="ARBA00023284"/>
    </source>
</evidence>
<organism evidence="14 15">
    <name type="scientific">Selenomonas ruminantium</name>
    <dbReference type="NCBI Taxonomy" id="971"/>
    <lineage>
        <taxon>Bacteria</taxon>
        <taxon>Bacillati</taxon>
        <taxon>Bacillota</taxon>
        <taxon>Negativicutes</taxon>
        <taxon>Selenomonadales</taxon>
        <taxon>Selenomonadaceae</taxon>
        <taxon>Selenomonas</taxon>
    </lineage>
</organism>
<keyword evidence="3" id="KW-0813">Transport</keyword>
<evidence type="ECO:0000256" key="2">
    <source>
        <dbReference type="ARBA" id="ARBA00020570"/>
    </source>
</evidence>
<reference evidence="14" key="2">
    <citation type="submission" date="2016-11" db="EMBL/GenBank/DDBJ databases">
        <authorList>
            <person name="Jaros S."/>
            <person name="Januszkiewicz K."/>
            <person name="Wedrychowicz H."/>
        </authorList>
    </citation>
    <scope>NUCLEOTIDE SEQUENCE [LARGE SCALE GENOMIC DNA]</scope>
    <source>
        <strain evidence="14">C3</strain>
    </source>
</reference>
<dbReference type="Proteomes" id="UP000183843">
    <property type="component" value="Unassembled WGS sequence"/>
</dbReference>
<feature type="active site" description="Nucleophile" evidence="9">
    <location>
        <position position="34"/>
    </location>
</feature>
<evidence type="ECO:0000256" key="1">
    <source>
        <dbReference type="ARBA" id="ARBA00008987"/>
    </source>
</evidence>
<dbReference type="GO" id="GO:0005829">
    <property type="term" value="C:cytosol"/>
    <property type="evidence" value="ECO:0007669"/>
    <property type="project" value="TreeGrafter"/>
</dbReference>
<evidence type="ECO:0000313" key="17">
    <source>
        <dbReference type="Proteomes" id="UP000183843"/>
    </source>
</evidence>
<gene>
    <name evidence="14" type="ORF">SAMN02910323_1963</name>
    <name evidence="13" type="ORF">SAMN05216587_103196</name>
    <name evidence="12" type="ORF">SAMN05660648_00570</name>
</gene>
<dbReference type="RefSeq" id="WP_072306421.1">
    <property type="nucleotide sequence ID" value="NZ_FNQG01000002.1"/>
</dbReference>
<dbReference type="PANTHER" id="PTHR45663">
    <property type="entry name" value="GEO12009P1"/>
    <property type="match status" value="1"/>
</dbReference>
<dbReference type="FunFam" id="3.40.30.10:FF:000001">
    <property type="entry name" value="Thioredoxin"/>
    <property type="match status" value="1"/>
</dbReference>
<dbReference type="Gene3D" id="3.40.30.10">
    <property type="entry name" value="Glutaredoxin"/>
    <property type="match status" value="1"/>
</dbReference>
<evidence type="ECO:0000313" key="12">
    <source>
        <dbReference type="EMBL" id="SDZ78159.1"/>
    </source>
</evidence>
<proteinExistence type="inferred from homology"/>
<dbReference type="EMBL" id="FOJX01000003">
    <property type="protein sequence ID" value="SFA90734.1"/>
    <property type="molecule type" value="Genomic_DNA"/>
</dbReference>
<evidence type="ECO:0000256" key="8">
    <source>
        <dbReference type="PIRNR" id="PIRNR000077"/>
    </source>
</evidence>
<dbReference type="EMBL" id="FPJA01000008">
    <property type="protein sequence ID" value="SFW46546.1"/>
    <property type="molecule type" value="Genomic_DNA"/>
</dbReference>
<feature type="site" description="Deprotonates C-terminal active site Cys" evidence="9">
    <location>
        <position position="25"/>
    </location>
</feature>
<dbReference type="InterPro" id="IPR036249">
    <property type="entry name" value="Thioredoxin-like_sf"/>
</dbReference>
<dbReference type="InterPro" id="IPR005746">
    <property type="entry name" value="Thioredoxin"/>
</dbReference>
<evidence type="ECO:0000259" key="11">
    <source>
        <dbReference type="PROSITE" id="PS51352"/>
    </source>
</evidence>
<evidence type="ECO:0000313" key="13">
    <source>
        <dbReference type="EMBL" id="SFA90734.1"/>
    </source>
</evidence>
<dbReference type="GO" id="GO:0045454">
    <property type="term" value="P:cell redox homeostasis"/>
    <property type="evidence" value="ECO:0007669"/>
    <property type="project" value="TreeGrafter"/>
</dbReference>
<accession>A0A1K1PFI0</accession>
<evidence type="ECO:0000313" key="15">
    <source>
        <dbReference type="Proteomes" id="UP000182958"/>
    </source>
</evidence>